<reference evidence="2" key="1">
    <citation type="submission" date="2015-04" db="EMBL/GenBank/DDBJ databases">
        <title>Genomic Architecture Underlying Sex-Determination in the yeast Leucosporidium scottii: New Insights into the Evolution of Mating Systems in basidiomycetes.</title>
        <authorList>
            <person name="Maia T.M."/>
            <person name="Lopes S."/>
            <person name="Almeida J.M.G.C.F."/>
            <person name="Rosa L.H."/>
            <person name="Sampaio J.P."/>
            <person name="Goncalves P."/>
            <person name="Coelho M.A."/>
        </authorList>
    </citation>
    <scope>NUCLEOTIDE SEQUENCE</scope>
    <source>
        <strain evidence="2">CBS 8633</strain>
    </source>
</reference>
<evidence type="ECO:0000313" key="2">
    <source>
        <dbReference type="EMBL" id="ALG04417.1"/>
    </source>
</evidence>
<keyword evidence="2" id="KW-0238">DNA-binding</keyword>
<name>A0A0N9HR90_9BASI</name>
<feature type="non-terminal residue" evidence="2">
    <location>
        <position position="196"/>
    </location>
</feature>
<sequence length="196" mass="21729">MPRFPSSRTRTQPSSSPSPSHSAFVQPPRKRPCASTPYDQTSRFPAFMDHAIRAEVLASEKAFLRAVAHKEEAPEFAERWAATLRRFSEAAAACVLSRETVEVCSVIAARVSSVASSLDKWQSDAEASVRSVANETRSYLAKQGEASLDYVSRPPTKSTAAYRQAFPAAPNDLLLAPYRRWFLDHFAFPYLTSADK</sequence>
<protein>
    <submittedName>
        <fullName evidence="2">Homeodomain transcription factor HD1</fullName>
    </submittedName>
</protein>
<dbReference type="AlphaFoldDB" id="A0A0N9HR90"/>
<proteinExistence type="predicted"/>
<accession>A0A0N9HR90</accession>
<keyword evidence="2" id="KW-0371">Homeobox</keyword>
<dbReference type="GO" id="GO:0003677">
    <property type="term" value="F:DNA binding"/>
    <property type="evidence" value="ECO:0007669"/>
    <property type="project" value="UniProtKB-KW"/>
</dbReference>
<organism evidence="2">
    <name type="scientific">Leucosporidium scottii</name>
    <dbReference type="NCBI Taxonomy" id="5278"/>
    <lineage>
        <taxon>Eukaryota</taxon>
        <taxon>Fungi</taxon>
        <taxon>Dikarya</taxon>
        <taxon>Basidiomycota</taxon>
        <taxon>Pucciniomycotina</taxon>
        <taxon>Microbotryomycetes</taxon>
        <taxon>Leucosporidiales</taxon>
        <taxon>Leucosporidium</taxon>
    </lineage>
</organism>
<feature type="compositionally biased region" description="Low complexity" evidence="1">
    <location>
        <begin position="1"/>
        <end position="22"/>
    </location>
</feature>
<evidence type="ECO:0000256" key="1">
    <source>
        <dbReference type="SAM" id="MobiDB-lite"/>
    </source>
</evidence>
<dbReference type="EMBL" id="KR229962">
    <property type="protein sequence ID" value="ALG04417.1"/>
    <property type="molecule type" value="Genomic_DNA"/>
</dbReference>
<gene>
    <name evidence="2" type="primary">HD1</name>
</gene>
<feature type="region of interest" description="Disordered" evidence="1">
    <location>
        <begin position="1"/>
        <end position="38"/>
    </location>
</feature>